<accession>A0A2R6XWJ9</accession>
<dbReference type="PANTHER" id="PTHR37984">
    <property type="entry name" value="PROTEIN CBG26694"/>
    <property type="match status" value="1"/>
</dbReference>
<dbReference type="InterPro" id="IPR000477">
    <property type="entry name" value="RT_dom"/>
</dbReference>
<dbReference type="GO" id="GO:0003824">
    <property type="term" value="F:catalytic activity"/>
    <property type="evidence" value="ECO:0007669"/>
    <property type="project" value="UniProtKB-KW"/>
</dbReference>
<dbReference type="Gene3D" id="3.30.70.270">
    <property type="match status" value="2"/>
</dbReference>
<dbReference type="AlphaFoldDB" id="A0A2R6XWJ9"/>
<evidence type="ECO:0000259" key="3">
    <source>
        <dbReference type="Pfam" id="PF17919"/>
    </source>
</evidence>
<dbReference type="CDD" id="cd09274">
    <property type="entry name" value="RNase_HI_RT_Ty3"/>
    <property type="match status" value="1"/>
</dbReference>
<dbReference type="InterPro" id="IPR043128">
    <property type="entry name" value="Rev_trsase/Diguanyl_cyclase"/>
</dbReference>
<proteinExistence type="predicted"/>
<evidence type="ECO:0000313" key="4">
    <source>
        <dbReference type="EMBL" id="PTQ50462.1"/>
    </source>
</evidence>
<keyword evidence="5" id="KW-1185">Reference proteome</keyword>
<evidence type="ECO:0000256" key="1">
    <source>
        <dbReference type="ARBA" id="ARBA00023268"/>
    </source>
</evidence>
<evidence type="ECO:0000259" key="2">
    <source>
        <dbReference type="Pfam" id="PF00078"/>
    </source>
</evidence>
<dbReference type="Proteomes" id="UP000244005">
    <property type="component" value="Unassembled WGS sequence"/>
</dbReference>
<dbReference type="SUPFAM" id="SSF53335">
    <property type="entry name" value="S-adenosyl-L-methionine-dependent methyltransferases"/>
    <property type="match status" value="1"/>
</dbReference>
<dbReference type="Pfam" id="PF17919">
    <property type="entry name" value="RT_RNaseH_2"/>
    <property type="match status" value="1"/>
</dbReference>
<reference evidence="5" key="1">
    <citation type="journal article" date="2017" name="Cell">
        <title>Insights into land plant evolution garnered from the Marchantia polymorpha genome.</title>
        <authorList>
            <person name="Bowman J.L."/>
            <person name="Kohchi T."/>
            <person name="Yamato K.T."/>
            <person name="Jenkins J."/>
            <person name="Shu S."/>
            <person name="Ishizaki K."/>
            <person name="Yamaoka S."/>
            <person name="Nishihama R."/>
            <person name="Nakamura Y."/>
            <person name="Berger F."/>
            <person name="Adam C."/>
            <person name="Aki S.S."/>
            <person name="Althoff F."/>
            <person name="Araki T."/>
            <person name="Arteaga-Vazquez M.A."/>
            <person name="Balasubrmanian S."/>
            <person name="Barry K."/>
            <person name="Bauer D."/>
            <person name="Boehm C.R."/>
            <person name="Briginshaw L."/>
            <person name="Caballero-Perez J."/>
            <person name="Catarino B."/>
            <person name="Chen F."/>
            <person name="Chiyoda S."/>
            <person name="Chovatia M."/>
            <person name="Davies K.M."/>
            <person name="Delmans M."/>
            <person name="Demura T."/>
            <person name="Dierschke T."/>
            <person name="Dolan L."/>
            <person name="Dorantes-Acosta A.E."/>
            <person name="Eklund D.M."/>
            <person name="Florent S.N."/>
            <person name="Flores-Sandoval E."/>
            <person name="Fujiyama A."/>
            <person name="Fukuzawa H."/>
            <person name="Galik B."/>
            <person name="Grimanelli D."/>
            <person name="Grimwood J."/>
            <person name="Grossniklaus U."/>
            <person name="Hamada T."/>
            <person name="Haseloff J."/>
            <person name="Hetherington A.J."/>
            <person name="Higo A."/>
            <person name="Hirakawa Y."/>
            <person name="Hundley H.N."/>
            <person name="Ikeda Y."/>
            <person name="Inoue K."/>
            <person name="Inoue S.I."/>
            <person name="Ishida S."/>
            <person name="Jia Q."/>
            <person name="Kakita M."/>
            <person name="Kanazawa T."/>
            <person name="Kawai Y."/>
            <person name="Kawashima T."/>
            <person name="Kennedy M."/>
            <person name="Kinose K."/>
            <person name="Kinoshita T."/>
            <person name="Kohara Y."/>
            <person name="Koide E."/>
            <person name="Komatsu K."/>
            <person name="Kopischke S."/>
            <person name="Kubo M."/>
            <person name="Kyozuka J."/>
            <person name="Lagercrantz U."/>
            <person name="Lin S.S."/>
            <person name="Lindquist E."/>
            <person name="Lipzen A.M."/>
            <person name="Lu C.W."/>
            <person name="De Luna E."/>
            <person name="Martienssen R.A."/>
            <person name="Minamino N."/>
            <person name="Mizutani M."/>
            <person name="Mizutani M."/>
            <person name="Mochizuki N."/>
            <person name="Monte I."/>
            <person name="Mosher R."/>
            <person name="Nagasaki H."/>
            <person name="Nakagami H."/>
            <person name="Naramoto S."/>
            <person name="Nishitani K."/>
            <person name="Ohtani M."/>
            <person name="Okamoto T."/>
            <person name="Okumura M."/>
            <person name="Phillips J."/>
            <person name="Pollak B."/>
            <person name="Reinders A."/>
            <person name="Rovekamp M."/>
            <person name="Sano R."/>
            <person name="Sawa S."/>
            <person name="Schmid M.W."/>
            <person name="Shirakawa M."/>
            <person name="Solano R."/>
            <person name="Spunde A."/>
            <person name="Suetsugu N."/>
            <person name="Sugano S."/>
            <person name="Sugiyama A."/>
            <person name="Sun R."/>
            <person name="Suzuki Y."/>
            <person name="Takenaka M."/>
            <person name="Takezawa D."/>
            <person name="Tomogane H."/>
            <person name="Tsuzuki M."/>
            <person name="Ueda T."/>
            <person name="Umeda M."/>
            <person name="Ward J.M."/>
            <person name="Watanabe Y."/>
            <person name="Yazaki K."/>
            <person name="Yokoyama R."/>
            <person name="Yoshitake Y."/>
            <person name="Yotsui I."/>
            <person name="Zachgo S."/>
            <person name="Schmutz J."/>
        </authorList>
    </citation>
    <scope>NUCLEOTIDE SEQUENCE [LARGE SCALE GENOMIC DNA]</scope>
    <source>
        <strain evidence="5">Tak-1</strain>
    </source>
</reference>
<dbReference type="InterPro" id="IPR029063">
    <property type="entry name" value="SAM-dependent_MTases_sf"/>
</dbReference>
<dbReference type="InterPro" id="IPR041577">
    <property type="entry name" value="RT_RNaseH_2"/>
</dbReference>
<name>A0A2R6XWJ9_MARPO</name>
<organism evidence="4 5">
    <name type="scientific">Marchantia polymorpha</name>
    <name type="common">Common liverwort</name>
    <name type="synonym">Marchantia aquatica</name>
    <dbReference type="NCBI Taxonomy" id="3197"/>
    <lineage>
        <taxon>Eukaryota</taxon>
        <taxon>Viridiplantae</taxon>
        <taxon>Streptophyta</taxon>
        <taxon>Embryophyta</taxon>
        <taxon>Marchantiophyta</taxon>
        <taxon>Marchantiopsida</taxon>
        <taxon>Marchantiidae</taxon>
        <taxon>Marchantiales</taxon>
        <taxon>Marchantiaceae</taxon>
        <taxon>Marchantia</taxon>
    </lineage>
</organism>
<dbReference type="InterPro" id="IPR050951">
    <property type="entry name" value="Retrovirus_Pol_polyprotein"/>
</dbReference>
<dbReference type="CDD" id="cd01647">
    <property type="entry name" value="RT_LTR"/>
    <property type="match status" value="1"/>
</dbReference>
<dbReference type="EMBL" id="KZ772673">
    <property type="protein sequence ID" value="PTQ50462.1"/>
    <property type="molecule type" value="Genomic_DNA"/>
</dbReference>
<dbReference type="PANTHER" id="PTHR37984:SF5">
    <property type="entry name" value="PROTEIN NYNRIN-LIKE"/>
    <property type="match status" value="1"/>
</dbReference>
<dbReference type="InterPro" id="IPR043502">
    <property type="entry name" value="DNA/RNA_pol_sf"/>
</dbReference>
<dbReference type="FunFam" id="3.30.70.270:FF:000003">
    <property type="entry name" value="Transposon Ty3-G Gag-Pol polyprotein"/>
    <property type="match status" value="1"/>
</dbReference>
<evidence type="ECO:0008006" key="6">
    <source>
        <dbReference type="Google" id="ProtNLM"/>
    </source>
</evidence>
<evidence type="ECO:0000313" key="5">
    <source>
        <dbReference type="Proteomes" id="UP000244005"/>
    </source>
</evidence>
<feature type="domain" description="Reverse transcriptase" evidence="2">
    <location>
        <begin position="321"/>
        <end position="393"/>
    </location>
</feature>
<dbReference type="Pfam" id="PF00078">
    <property type="entry name" value="RVT_1"/>
    <property type="match status" value="1"/>
</dbReference>
<dbReference type="SUPFAM" id="SSF56672">
    <property type="entry name" value="DNA/RNA polymerases"/>
    <property type="match status" value="1"/>
</dbReference>
<gene>
    <name evidence="4" type="ORF">MARPO_0001s0425</name>
</gene>
<feature type="domain" description="Reverse transcriptase/retrotransposon-derived protein RNase H-like" evidence="3">
    <location>
        <begin position="444"/>
        <end position="524"/>
    </location>
</feature>
<dbReference type="OrthoDB" id="415724at2759"/>
<dbReference type="Gene3D" id="3.40.50.150">
    <property type="entry name" value="Vaccinia Virus protein VP39"/>
    <property type="match status" value="1"/>
</dbReference>
<sequence>MSADDTPIYEYVEEIVSLAAKVSSSLDVPLWHSCHKLHLKADRLVKKAWSEASLLEEIETYEGGQTFCDSSVLMPLITTLIAWKYSLEGVCVLDLFGGISTHLAAVLQLGIPARKYLYVEKDETARQVFARHVTQLVQRYQKALPSDISLLEAPDLDRVGHIDLVISGWPCHGHTRVDHGAGLQDPRSRMFWKMLRVLGLAEHRHLRSDLVVFIPLVSPLSTGTVETMAGGDNSPLDLPKAGLMDLLHDEYASAAVMSVKKDVHGNYTDSRLFDKYVMPTPKEIFDVMGHAKIFGTLELRAGYHQLPIREEDKAKRAFWGNAPAGFQRVMDRILAGLVFCRSVRCYIDDILVFSDTMEQHQIHLQIVFELLKSHGMRLYPRKCKFLQEYAEYLDHVIYPGGLEVQQANVEDIARIPRSTDVSRGFRAIAKPLNLLLKSDQEWQWGDEQEEALVELKSRLVAATILRRPIRGRPYQLHTDWSMLGLGAMLIQHDDEGKEFVIALYEGECLAAVWVVTHFRCYLFVTNHQPLKWLMESDKLIGKLARWALILQEYDFHVVHRPEVANLDADGMSRNPCTSKENDTGGRWHGEANEEMMLGWHASAFMCLLRGIK</sequence>
<protein>
    <recommendedName>
        <fullName evidence="6">Reverse transcriptase domain-containing protein</fullName>
    </recommendedName>
</protein>
<keyword evidence="1" id="KW-0511">Multifunctional enzyme</keyword>